<comment type="caution">
    <text evidence="3">The sequence shown here is derived from an EMBL/GenBank/DDBJ whole genome shotgun (WGS) entry which is preliminary data.</text>
</comment>
<dbReference type="GeneID" id="93055737"/>
<evidence type="ECO:0000313" key="7">
    <source>
        <dbReference type="Proteomes" id="UP000473470"/>
    </source>
</evidence>
<sequence>MNATEAASTDAIAVGELIIRYLVDGTATGGIGVFELTVPPGAQVPPPHSHARNEECVYALSGTLRYSVDRVVRELSPGDCMFTPRGSAHYFSNPHEETARALVVMSPDIGARYFRDIAAVVKAGGPHNRERLVEVMVRYGLAPAKPAM</sequence>
<dbReference type="EMBL" id="LPHB01000007">
    <property type="protein sequence ID" value="KWA67960.1"/>
    <property type="molecule type" value="Genomic_DNA"/>
</dbReference>
<dbReference type="InterPro" id="IPR053146">
    <property type="entry name" value="QDO-like"/>
</dbReference>
<proteinExistence type="predicted"/>
<dbReference type="RefSeq" id="WP_059565652.1">
    <property type="nucleotide sequence ID" value="NZ_CABVPM010000116.1"/>
</dbReference>
<dbReference type="Proteomes" id="UP000473470">
    <property type="component" value="Unassembled WGS sequence"/>
</dbReference>
<dbReference type="AlphaFoldDB" id="A0A107TEH3"/>
<keyword evidence="6" id="KW-1185">Reference proteome</keyword>
<dbReference type="EMBL" id="QTPM01000021">
    <property type="protein sequence ID" value="RQY90912.1"/>
    <property type="molecule type" value="Genomic_DNA"/>
</dbReference>
<dbReference type="KEGG" id="bstg:WT74_27840"/>
<dbReference type="InterPro" id="IPR011051">
    <property type="entry name" value="RmlC_Cupin_sf"/>
</dbReference>
<dbReference type="Proteomes" id="UP000068603">
    <property type="component" value="Unassembled WGS sequence"/>
</dbReference>
<dbReference type="PANTHER" id="PTHR36440:SF1">
    <property type="entry name" value="PUTATIVE (AFU_ORTHOLOGUE AFUA_8G07350)-RELATED"/>
    <property type="match status" value="1"/>
</dbReference>
<dbReference type="InterPro" id="IPR014710">
    <property type="entry name" value="RmlC-like_jellyroll"/>
</dbReference>
<dbReference type="SUPFAM" id="SSF51182">
    <property type="entry name" value="RmlC-like cupins"/>
    <property type="match status" value="1"/>
</dbReference>
<reference evidence="2 7" key="3">
    <citation type="submission" date="2019-09" db="EMBL/GenBank/DDBJ databases">
        <title>Draft genome sequences of 48 bacterial type strains from the CCUG.</title>
        <authorList>
            <person name="Tunovic T."/>
            <person name="Pineiro-Iglesias B."/>
            <person name="Unosson C."/>
            <person name="Inganas E."/>
            <person name="Ohlen M."/>
            <person name="Cardew S."/>
            <person name="Jensie-Markopoulos S."/>
            <person name="Salva-Serra F."/>
            <person name="Jaen-Luchoro D."/>
            <person name="Karlsson R."/>
            <person name="Svensson-Stadler L."/>
            <person name="Chun J."/>
            <person name="Moore E."/>
        </authorList>
    </citation>
    <scope>NUCLEOTIDE SEQUENCE [LARGE SCALE GENOMIC DNA]</scope>
    <source>
        <strain evidence="2 7">CCUG 65686</strain>
    </source>
</reference>
<name>A0A107TEH3_9BURK</name>
<dbReference type="Pfam" id="PF07883">
    <property type="entry name" value="Cupin_2"/>
    <property type="match status" value="1"/>
</dbReference>
<dbReference type="STRING" id="1503054.WT74_27840"/>
<evidence type="ECO:0000313" key="4">
    <source>
        <dbReference type="EMBL" id="RQY90912.1"/>
    </source>
</evidence>
<evidence type="ECO:0000313" key="3">
    <source>
        <dbReference type="EMBL" id="KWA67960.1"/>
    </source>
</evidence>
<dbReference type="EMBL" id="VZOK01000015">
    <property type="protein sequence ID" value="KAB0638276.1"/>
    <property type="molecule type" value="Genomic_DNA"/>
</dbReference>
<accession>A0A107TEH3</accession>
<evidence type="ECO:0000259" key="1">
    <source>
        <dbReference type="Pfam" id="PF07883"/>
    </source>
</evidence>
<evidence type="ECO:0000313" key="2">
    <source>
        <dbReference type="EMBL" id="KAB0638276.1"/>
    </source>
</evidence>
<feature type="domain" description="Cupin type-2" evidence="1">
    <location>
        <begin position="35"/>
        <end position="104"/>
    </location>
</feature>
<gene>
    <name evidence="4" type="ORF">DF017_18030</name>
    <name evidence="2" type="ORF">F7R25_12625</name>
    <name evidence="3" type="ORF">WT44_02345</name>
</gene>
<dbReference type="InterPro" id="IPR013096">
    <property type="entry name" value="Cupin_2"/>
</dbReference>
<evidence type="ECO:0000313" key="6">
    <source>
        <dbReference type="Proteomes" id="UP000281098"/>
    </source>
</evidence>
<reference evidence="3 5" key="1">
    <citation type="submission" date="2015-11" db="EMBL/GenBank/DDBJ databases">
        <title>Expanding the genomic diversity of Burkholderia species for the development of highly accurate diagnostics.</title>
        <authorList>
            <person name="Sahl J."/>
            <person name="Keim P."/>
            <person name="Wagner D."/>
        </authorList>
    </citation>
    <scope>NUCLEOTIDE SEQUENCE [LARGE SCALE GENOMIC DNA]</scope>
    <source>
        <strain evidence="3 5">MSMB1960WGS</strain>
    </source>
</reference>
<dbReference type="PANTHER" id="PTHR36440">
    <property type="entry name" value="PUTATIVE (AFU_ORTHOLOGUE AFUA_8G07350)-RELATED"/>
    <property type="match status" value="1"/>
</dbReference>
<evidence type="ECO:0000313" key="5">
    <source>
        <dbReference type="Proteomes" id="UP000068603"/>
    </source>
</evidence>
<protein>
    <submittedName>
        <fullName evidence="2 3">Cupin</fullName>
    </submittedName>
</protein>
<dbReference type="Gene3D" id="2.60.120.10">
    <property type="entry name" value="Jelly Rolls"/>
    <property type="match status" value="1"/>
</dbReference>
<organism evidence="3">
    <name type="scientific">Burkholderia stagnalis</name>
    <dbReference type="NCBI Taxonomy" id="1503054"/>
    <lineage>
        <taxon>Bacteria</taxon>
        <taxon>Pseudomonadati</taxon>
        <taxon>Pseudomonadota</taxon>
        <taxon>Betaproteobacteria</taxon>
        <taxon>Burkholderiales</taxon>
        <taxon>Burkholderiaceae</taxon>
        <taxon>Burkholderia</taxon>
        <taxon>Burkholderia cepacia complex</taxon>
    </lineage>
</organism>
<dbReference type="Proteomes" id="UP000281098">
    <property type="component" value="Unassembled WGS sequence"/>
</dbReference>
<reference evidence="4 6" key="2">
    <citation type="submission" date="2018-08" db="EMBL/GenBank/DDBJ databases">
        <title>Comparative analysis of Burkholderia isolates from Puerto Rico.</title>
        <authorList>
            <person name="Hall C."/>
            <person name="Sahl J."/>
            <person name="Wagner D."/>
        </authorList>
    </citation>
    <scope>NUCLEOTIDE SEQUENCE [LARGE SCALE GENOMIC DNA]</scope>
    <source>
        <strain evidence="4 6">Bp8966</strain>
    </source>
</reference>